<proteinExistence type="predicted"/>
<keyword evidence="3" id="KW-1185">Reference proteome</keyword>
<feature type="coiled-coil region" evidence="1">
    <location>
        <begin position="447"/>
        <end position="474"/>
    </location>
</feature>
<gene>
    <name evidence="4" type="primary">LOC130469832</name>
</gene>
<feature type="region of interest" description="Disordered" evidence="2">
    <location>
        <begin position="223"/>
        <end position="264"/>
    </location>
</feature>
<organism evidence="3 4">
    <name type="scientific">Spinacia oleracea</name>
    <name type="common">Spinach</name>
    <dbReference type="NCBI Taxonomy" id="3562"/>
    <lineage>
        <taxon>Eukaryota</taxon>
        <taxon>Viridiplantae</taxon>
        <taxon>Streptophyta</taxon>
        <taxon>Embryophyta</taxon>
        <taxon>Tracheophyta</taxon>
        <taxon>Spermatophyta</taxon>
        <taxon>Magnoliopsida</taxon>
        <taxon>eudicotyledons</taxon>
        <taxon>Gunneridae</taxon>
        <taxon>Pentapetalae</taxon>
        <taxon>Caryophyllales</taxon>
        <taxon>Chenopodiaceae</taxon>
        <taxon>Chenopodioideae</taxon>
        <taxon>Anserineae</taxon>
        <taxon>Spinacia</taxon>
    </lineage>
</organism>
<accession>A0ABM3RI75</accession>
<keyword evidence="1" id="KW-0175">Coiled coil</keyword>
<reference evidence="3" key="1">
    <citation type="journal article" date="2021" name="Nat. Commun.">
        <title>Genomic analyses provide insights into spinach domestication and the genetic basis of agronomic traits.</title>
        <authorList>
            <person name="Cai X."/>
            <person name="Sun X."/>
            <person name="Xu C."/>
            <person name="Sun H."/>
            <person name="Wang X."/>
            <person name="Ge C."/>
            <person name="Zhang Z."/>
            <person name="Wang Q."/>
            <person name="Fei Z."/>
            <person name="Jiao C."/>
            <person name="Wang Q."/>
        </authorList>
    </citation>
    <scope>NUCLEOTIDE SEQUENCE [LARGE SCALE GENOMIC DNA]</scope>
    <source>
        <strain evidence="3">cv. Varoflay</strain>
    </source>
</reference>
<sequence>MAKNRGKSKFVVGSSSERENVPSGRLPKSSRGRPSERPLEKSSIGWDASEDERATSVRADPWDSASSVEAVPVKVVLPELKTTSDPDQRKRKGSTLLRPSTHPKKAKASQPSEKEAVSEVMPPPKNLLHFMPLPGQKLKSVVVAEPPPVDQPLIEEDIIPSPLKPSVASGIEIQDITEVVEAIEADFVPGLVVPEVAEEKESADLPFEREKSPDKEMIDLSGPEAAVPEVQKEVPSAGEEEQPEQGLTRKRRHSTLGSTSTSALDRLIHADPCSDIPLKRIPEEVREAMARYARAPILGEDPLAHVGSLVGPEAARENLLRANPQWRVPGAEERNPAMMAQYYLNEAVFWSSFASECSSVEEKQLRKYREAYARDIPILDQKAGQLLSELTELKQLYLHYSREARESAEKIGTEVGQLIFRVEEDAEKIASFAEEKKDMAAKFASELEEKDRLFQEMKSKFEAADKEHKEAELRLHHFVQHRELIQQQADKVPVLRLKLREKDDYIRKLEQERVNLYTADQSTPTPTAIPTTGIASRILALALALLHYMLRNFCVRPPHRKDRLVGSLAGSPVGSHVGACADVMLTGLAELSLVENLLNVKLLQFVNVDLYDVKVTFSTIIEIANLLYYNCRASILPYFSFLSFLDALYICSRSLRLVQQISIVDLLPVCCCFSADLPVTFPSISPP</sequence>
<dbReference type="RefSeq" id="XP_056695315.1">
    <property type="nucleotide sequence ID" value="XM_056839337.1"/>
</dbReference>
<reference evidence="4" key="2">
    <citation type="submission" date="2025-08" db="UniProtKB">
        <authorList>
            <consortium name="RefSeq"/>
        </authorList>
    </citation>
    <scope>IDENTIFICATION</scope>
    <source>
        <tissue evidence="4">Leaf</tissue>
    </source>
</reference>
<dbReference type="Proteomes" id="UP000813463">
    <property type="component" value="Chromosome 3"/>
</dbReference>
<evidence type="ECO:0000256" key="2">
    <source>
        <dbReference type="SAM" id="MobiDB-lite"/>
    </source>
</evidence>
<evidence type="ECO:0000313" key="4">
    <source>
        <dbReference type="RefSeq" id="XP_056695315.1"/>
    </source>
</evidence>
<feature type="region of interest" description="Disordered" evidence="2">
    <location>
        <begin position="1"/>
        <end position="120"/>
    </location>
</feature>
<name>A0ABM3RI75_SPIOL</name>
<dbReference type="GeneID" id="130469832"/>
<evidence type="ECO:0000256" key="1">
    <source>
        <dbReference type="SAM" id="Coils"/>
    </source>
</evidence>
<protein>
    <submittedName>
        <fullName evidence="4">Uncharacterized protein</fullName>
    </submittedName>
</protein>
<evidence type="ECO:0000313" key="3">
    <source>
        <dbReference type="Proteomes" id="UP000813463"/>
    </source>
</evidence>